<protein>
    <submittedName>
        <fullName evidence="1">Uncharacterized protein</fullName>
    </submittedName>
</protein>
<dbReference type="Proteomes" id="UP000001918">
    <property type="component" value="Chromosome"/>
</dbReference>
<sequence length="139" mass="15078">MLKNVHPQVADSGFDSFRQTAAACEGYLIERLLFSRIADSGTLDIGLRWGPEKPDITLSFQNVHHFSASGLPDVSAGPLDQITTTVLEPGDEPWPDGLEPGFHRSAELPPLLWFHVSGPVRISVLSSTAAAYIEARPSI</sequence>
<gene>
    <name evidence="1" type="ordered locus">Tcur_0323</name>
</gene>
<reference evidence="1 2" key="1">
    <citation type="journal article" date="2011" name="Stand. Genomic Sci.">
        <title>Complete genome sequence of Thermomonospora curvata type strain (B9).</title>
        <authorList>
            <person name="Chertkov O."/>
            <person name="Sikorski J."/>
            <person name="Nolan M."/>
            <person name="Lapidus A."/>
            <person name="Lucas S."/>
            <person name="Del Rio T.G."/>
            <person name="Tice H."/>
            <person name="Cheng J.F."/>
            <person name="Goodwin L."/>
            <person name="Pitluck S."/>
            <person name="Liolios K."/>
            <person name="Ivanova N."/>
            <person name="Mavromatis K."/>
            <person name="Mikhailova N."/>
            <person name="Ovchinnikova G."/>
            <person name="Pati A."/>
            <person name="Chen A."/>
            <person name="Palaniappan K."/>
            <person name="Djao O.D."/>
            <person name="Land M."/>
            <person name="Hauser L."/>
            <person name="Chang Y.J."/>
            <person name="Jeffries C.D."/>
            <person name="Brettin T."/>
            <person name="Han C."/>
            <person name="Detter J.C."/>
            <person name="Rohde M."/>
            <person name="Goker M."/>
            <person name="Woyke T."/>
            <person name="Bristow J."/>
            <person name="Eisen J.A."/>
            <person name="Markowitz V."/>
            <person name="Hugenholtz P."/>
            <person name="Klenk H.P."/>
            <person name="Kyrpides N.C."/>
        </authorList>
    </citation>
    <scope>NUCLEOTIDE SEQUENCE [LARGE SCALE GENOMIC DNA]</scope>
    <source>
        <strain evidence="2">ATCC 19995 / DSM 43183 / JCM 3096 / KCTC 9072 / NBRC 15933 / NCIMB 10081 / Henssen B9</strain>
    </source>
</reference>
<evidence type="ECO:0000313" key="2">
    <source>
        <dbReference type="Proteomes" id="UP000001918"/>
    </source>
</evidence>
<dbReference type="KEGG" id="tcu:Tcur_0323"/>
<accession>D1A1K3</accession>
<dbReference type="EMBL" id="CP001738">
    <property type="protein sequence ID" value="ACY95925.1"/>
    <property type="molecule type" value="Genomic_DNA"/>
</dbReference>
<dbReference type="RefSeq" id="WP_012850709.1">
    <property type="nucleotide sequence ID" value="NC_013510.1"/>
</dbReference>
<dbReference type="AlphaFoldDB" id="D1A1K3"/>
<name>D1A1K3_THECD</name>
<proteinExistence type="predicted"/>
<keyword evidence="2" id="KW-1185">Reference proteome</keyword>
<dbReference type="HOGENOM" id="CLU_1844148_0_0_11"/>
<evidence type="ECO:0000313" key="1">
    <source>
        <dbReference type="EMBL" id="ACY95925.1"/>
    </source>
</evidence>
<dbReference type="eggNOG" id="ENOG502ZM7E">
    <property type="taxonomic scope" value="Bacteria"/>
</dbReference>
<dbReference type="OrthoDB" id="4179940at2"/>
<organism evidence="1 2">
    <name type="scientific">Thermomonospora curvata (strain ATCC 19995 / DSM 43183 / JCM 3096 / KCTC 9072 / NBRC 15933 / NCIMB 10081 / Henssen B9)</name>
    <dbReference type="NCBI Taxonomy" id="471852"/>
    <lineage>
        <taxon>Bacteria</taxon>
        <taxon>Bacillati</taxon>
        <taxon>Actinomycetota</taxon>
        <taxon>Actinomycetes</taxon>
        <taxon>Streptosporangiales</taxon>
        <taxon>Thermomonosporaceae</taxon>
        <taxon>Thermomonospora</taxon>
    </lineage>
</organism>